<dbReference type="EC" id="4.1.2.13" evidence="1"/>
<protein>
    <recommendedName>
        <fullName evidence="1">fructose-bisphosphate aldolase</fullName>
        <ecNumber evidence="1">4.1.2.13</ecNumber>
    </recommendedName>
</protein>
<name>A0A0W8G7Q4_9ZZZZ</name>
<dbReference type="InterPro" id="IPR002915">
    <property type="entry name" value="DeoC/FbaB/LacD_aldolase"/>
</dbReference>
<comment type="caution">
    <text evidence="4">The sequence shown here is derived from an EMBL/GenBank/DDBJ whole genome shotgun (WGS) entry which is preliminary data.</text>
</comment>
<accession>A0A0W8G7Q4</accession>
<dbReference type="PANTHER" id="PTHR47916:SF4">
    <property type="entry name" value="FRUCTOSE-BISPHOSPHATE ALDOLASE CLASS 1"/>
    <property type="match status" value="1"/>
</dbReference>
<dbReference type="Gene3D" id="3.20.20.70">
    <property type="entry name" value="Aldolase class I"/>
    <property type="match status" value="1"/>
</dbReference>
<dbReference type="EMBL" id="LNQE01000137">
    <property type="protein sequence ID" value="KUG29068.1"/>
    <property type="molecule type" value="Genomic_DNA"/>
</dbReference>
<dbReference type="Pfam" id="PF01791">
    <property type="entry name" value="DeoC"/>
    <property type="match status" value="1"/>
</dbReference>
<dbReference type="SMART" id="SM01133">
    <property type="entry name" value="DeoC"/>
    <property type="match status" value="1"/>
</dbReference>
<keyword evidence="2 4" id="KW-0456">Lyase</keyword>
<evidence type="ECO:0000256" key="2">
    <source>
        <dbReference type="ARBA" id="ARBA00023239"/>
    </source>
</evidence>
<evidence type="ECO:0000313" key="4">
    <source>
        <dbReference type="EMBL" id="KUG29068.1"/>
    </source>
</evidence>
<dbReference type="CDD" id="cd00958">
    <property type="entry name" value="DhnA"/>
    <property type="match status" value="1"/>
</dbReference>
<dbReference type="InterPro" id="IPR013785">
    <property type="entry name" value="Aldolase_TIM"/>
</dbReference>
<sequence length="350" mass="37609">MLDTIVTHLGDDAESLLGHVCRTIPKETLHLPGPDFVDRIFTPTDRSVPVLKSLSALFGTGRLAGTGYLSILPVDQGIEHSAGASFAPNPIYFDPENIVKLALEAGCNAVASTLGVLGCVARKYAHKIPFMLKINHNELLSLPAIYDETLFASVEQAYDMGATAVGATIYFGSPESRRQILEISKAFRRAHELGMACVLWAYTRNPAFVKDGVDYHTAADLTGQANHLAATIEADIVKQKQPTVNGGYTAVGFGKTDKRVYTELCTDHPIDLTRYQVANCYMGRAGLINSGGAAGAADFPEAVRTAVINKRAGGMGLISGRKAFQRPMAEGIKLLHAIQDVYLCQDVTIA</sequence>
<dbReference type="InterPro" id="IPR041720">
    <property type="entry name" value="FbaB-like"/>
</dbReference>
<reference evidence="4" key="1">
    <citation type="journal article" date="2015" name="Proc. Natl. Acad. Sci. U.S.A.">
        <title>Networks of energetic and metabolic interactions define dynamics in microbial communities.</title>
        <authorList>
            <person name="Embree M."/>
            <person name="Liu J.K."/>
            <person name="Al-Bassam M.M."/>
            <person name="Zengler K."/>
        </authorList>
    </citation>
    <scope>NUCLEOTIDE SEQUENCE</scope>
</reference>
<dbReference type="NCBIfam" id="NF006707">
    <property type="entry name" value="PRK09250.1-4"/>
    <property type="match status" value="1"/>
</dbReference>
<gene>
    <name evidence="4" type="ORF">ASZ90_001061</name>
</gene>
<evidence type="ECO:0000256" key="1">
    <source>
        <dbReference type="ARBA" id="ARBA00013068"/>
    </source>
</evidence>
<dbReference type="SUPFAM" id="SSF51569">
    <property type="entry name" value="Aldolase"/>
    <property type="match status" value="1"/>
</dbReference>
<evidence type="ECO:0000256" key="3">
    <source>
        <dbReference type="ARBA" id="ARBA00023270"/>
    </source>
</evidence>
<proteinExistence type="predicted"/>
<keyword evidence="3" id="KW-0704">Schiff base</keyword>
<organism evidence="4">
    <name type="scientific">hydrocarbon metagenome</name>
    <dbReference type="NCBI Taxonomy" id="938273"/>
    <lineage>
        <taxon>unclassified sequences</taxon>
        <taxon>metagenomes</taxon>
        <taxon>ecological metagenomes</taxon>
    </lineage>
</organism>
<dbReference type="PANTHER" id="PTHR47916">
    <property type="entry name" value="FRUCTOSE-BISPHOSPHATE ALDOLASE CLASS 1"/>
    <property type="match status" value="1"/>
</dbReference>
<dbReference type="AlphaFoldDB" id="A0A0W8G7Q4"/>
<dbReference type="GO" id="GO:0004332">
    <property type="term" value="F:fructose-bisphosphate aldolase activity"/>
    <property type="evidence" value="ECO:0007669"/>
    <property type="project" value="UniProtKB-EC"/>
</dbReference>
<dbReference type="InterPro" id="IPR050456">
    <property type="entry name" value="DeoC/FbaB_aldolase"/>
</dbReference>